<dbReference type="eggNOG" id="ENOG502SM0J">
    <property type="taxonomic scope" value="Eukaryota"/>
</dbReference>
<keyword evidence="12" id="KW-1185">Reference proteome</keyword>
<evidence type="ECO:0000256" key="5">
    <source>
        <dbReference type="ARBA" id="ARBA00022801"/>
    </source>
</evidence>
<dbReference type="PANTHER" id="PTHR31737">
    <property type="entry name" value="PROTEIN TOS1"/>
    <property type="match status" value="1"/>
</dbReference>
<feature type="chain" id="PRO_5003868723" description="glucan endo-1,3-beta-D-glucosidase" evidence="8">
    <location>
        <begin position="24"/>
        <end position="347"/>
    </location>
</feature>
<evidence type="ECO:0000256" key="6">
    <source>
        <dbReference type="ARBA" id="ARBA00023295"/>
    </source>
</evidence>
<comment type="similarity">
    <text evidence="2">Belongs to the PGA52 family.</text>
</comment>
<evidence type="ECO:0000256" key="8">
    <source>
        <dbReference type="SAM" id="SignalP"/>
    </source>
</evidence>
<keyword evidence="4 8" id="KW-0732">Signal</keyword>
<dbReference type="GO" id="GO:0071555">
    <property type="term" value="P:cell wall organization"/>
    <property type="evidence" value="ECO:0007669"/>
    <property type="project" value="UniProtKB-KW"/>
</dbReference>
<protein>
    <recommendedName>
        <fullName evidence="3">glucan endo-1,3-beta-D-glucosidase</fullName>
        <ecNumber evidence="3">3.2.1.39</ecNumber>
    </recommendedName>
</protein>
<dbReference type="EnsemblProtists" id="PYU1_T014041">
    <property type="protein sequence ID" value="PYU1_T014041"/>
    <property type="gene ID" value="PYU1_G014012"/>
</dbReference>
<evidence type="ECO:0000259" key="9">
    <source>
        <dbReference type="Pfam" id="PF10287"/>
    </source>
</evidence>
<proteinExistence type="inferred from homology"/>
<dbReference type="HOGENOM" id="CLU_030276_5_0_1"/>
<evidence type="ECO:0000313" key="11">
    <source>
        <dbReference type="EnsemblProtists" id="PYU1_T014041"/>
    </source>
</evidence>
<sequence length="347" mass="36733">MKVYGFLRAAVLSAVIIGAAVDARKAGKTLCEADPTTAPTKVGTIKSKFSYVGKDAGGPGTYQMVTDFATCSKQPQTTTNPVSPLDDDVTLVFRGPMNIYNIAVFDGTSGSWNKVSSYAKGGSANNMVFMNNRNIDYGGKSSPEGFSTADGKGNAKESTPFAGNLAAASNPNSQSIYADEKTGAEVHIMTSKKCGQDGACKGYYDKDGTAFQGWGGAKKMFVTKVDMPQGGAPNLPAIWMLNAQIVRSNQYQCNCRGMGKGGGCGELDIAEVIEKDLNVVATHYYFYEGGSAPGHDSFGKRPVDGPTTYVTIVDESYGVKVLEIGADDFDFEAGSVTQDVISQWEKA</sequence>
<feature type="domain" description="Cell wall protein YJL171C/Tos1 C-terminal" evidence="9">
    <location>
        <begin position="110"/>
        <end position="344"/>
    </location>
</feature>
<comment type="catalytic activity">
    <reaction evidence="1">
        <text>Hydrolysis of (1-&gt;3)-beta-D-glucosidic linkages in (1-&gt;3)-beta-D-glucans.</text>
        <dbReference type="EC" id="3.2.1.39"/>
    </reaction>
</comment>
<dbReference type="AlphaFoldDB" id="K3X9Z2"/>
<evidence type="ECO:0000259" key="10">
    <source>
        <dbReference type="Pfam" id="PF10290"/>
    </source>
</evidence>
<evidence type="ECO:0000256" key="3">
    <source>
        <dbReference type="ARBA" id="ARBA00012780"/>
    </source>
</evidence>
<keyword evidence="5" id="KW-0378">Hydrolase</keyword>
<dbReference type="VEuPathDB" id="FungiDB:PYU1_G014012"/>
<dbReference type="OMA" id="WAGSKFF"/>
<reference evidence="12" key="1">
    <citation type="journal article" date="2010" name="Genome Biol.">
        <title>Genome sequence of the necrotrophic plant pathogen Pythium ultimum reveals original pathogenicity mechanisms and effector repertoire.</title>
        <authorList>
            <person name="Levesque C.A."/>
            <person name="Brouwer H."/>
            <person name="Cano L."/>
            <person name="Hamilton J.P."/>
            <person name="Holt C."/>
            <person name="Huitema E."/>
            <person name="Raffaele S."/>
            <person name="Robideau G.P."/>
            <person name="Thines M."/>
            <person name="Win J."/>
            <person name="Zerillo M.M."/>
            <person name="Beakes G.W."/>
            <person name="Boore J.L."/>
            <person name="Busam D."/>
            <person name="Dumas B."/>
            <person name="Ferriera S."/>
            <person name="Fuerstenberg S.I."/>
            <person name="Gachon C.M."/>
            <person name="Gaulin E."/>
            <person name="Govers F."/>
            <person name="Grenville-Briggs L."/>
            <person name="Horner N."/>
            <person name="Hostetler J."/>
            <person name="Jiang R.H."/>
            <person name="Johnson J."/>
            <person name="Krajaejun T."/>
            <person name="Lin H."/>
            <person name="Meijer H.J."/>
            <person name="Moore B."/>
            <person name="Morris P."/>
            <person name="Phuntmart V."/>
            <person name="Puiu D."/>
            <person name="Shetty J."/>
            <person name="Stajich J.E."/>
            <person name="Tripathy S."/>
            <person name="Wawra S."/>
            <person name="van West P."/>
            <person name="Whitty B.R."/>
            <person name="Coutinho P.M."/>
            <person name="Henrissat B."/>
            <person name="Martin F."/>
            <person name="Thomas P.D."/>
            <person name="Tyler B.M."/>
            <person name="De Vries R.P."/>
            <person name="Kamoun S."/>
            <person name="Yandell M."/>
            <person name="Tisserat N."/>
            <person name="Buell C.R."/>
        </authorList>
    </citation>
    <scope>NUCLEOTIDE SEQUENCE</scope>
    <source>
        <strain evidence="12">DAOM:BR144</strain>
    </source>
</reference>
<dbReference type="InterPro" id="IPR013320">
    <property type="entry name" value="ConA-like_dom_sf"/>
</dbReference>
<organism evidence="11 12">
    <name type="scientific">Globisporangium ultimum (strain ATCC 200006 / CBS 805.95 / DAOM BR144)</name>
    <name type="common">Pythium ultimum</name>
    <dbReference type="NCBI Taxonomy" id="431595"/>
    <lineage>
        <taxon>Eukaryota</taxon>
        <taxon>Sar</taxon>
        <taxon>Stramenopiles</taxon>
        <taxon>Oomycota</taxon>
        <taxon>Peronosporomycetes</taxon>
        <taxon>Pythiales</taxon>
        <taxon>Pythiaceae</taxon>
        <taxon>Globisporangium</taxon>
    </lineage>
</organism>
<feature type="signal peptide" evidence="8">
    <location>
        <begin position="1"/>
        <end position="23"/>
    </location>
</feature>
<dbReference type="Pfam" id="PF10287">
    <property type="entry name" value="YJL171C_Tos1_C"/>
    <property type="match status" value="1"/>
</dbReference>
<dbReference type="Proteomes" id="UP000019132">
    <property type="component" value="Unassembled WGS sequence"/>
</dbReference>
<dbReference type="Pfam" id="PF10290">
    <property type="entry name" value="YJL171C_Tos1_N"/>
    <property type="match status" value="1"/>
</dbReference>
<dbReference type="PANTHER" id="PTHR31737:SF2">
    <property type="entry name" value="PROTEIN TOS1"/>
    <property type="match status" value="1"/>
</dbReference>
<evidence type="ECO:0000256" key="4">
    <source>
        <dbReference type="ARBA" id="ARBA00022729"/>
    </source>
</evidence>
<dbReference type="STRING" id="431595.K3X9Z2"/>
<evidence type="ECO:0000256" key="7">
    <source>
        <dbReference type="ARBA" id="ARBA00023316"/>
    </source>
</evidence>
<accession>K3X9Z2</accession>
<dbReference type="EC" id="3.2.1.39" evidence="3"/>
<dbReference type="InParanoid" id="K3X9Z2"/>
<keyword evidence="7" id="KW-0961">Cell wall biogenesis/degradation</keyword>
<dbReference type="GO" id="GO:0042973">
    <property type="term" value="F:glucan endo-1,3-beta-D-glucosidase activity"/>
    <property type="evidence" value="ECO:0007669"/>
    <property type="project" value="UniProtKB-EC"/>
</dbReference>
<dbReference type="Gene3D" id="2.60.120.200">
    <property type="match status" value="1"/>
</dbReference>
<reference evidence="12" key="2">
    <citation type="submission" date="2010-04" db="EMBL/GenBank/DDBJ databases">
        <authorList>
            <person name="Buell R."/>
            <person name="Hamilton J."/>
            <person name="Hostetler J."/>
        </authorList>
    </citation>
    <scope>NUCLEOTIDE SEQUENCE [LARGE SCALE GENOMIC DNA]</scope>
    <source>
        <strain evidence="12">DAOM:BR144</strain>
    </source>
</reference>
<feature type="domain" description="Cell wall protein YJL171C/Tos1 N-terminal" evidence="10">
    <location>
        <begin position="56"/>
        <end position="105"/>
    </location>
</feature>
<dbReference type="EMBL" id="GL376616">
    <property type="status" value="NOT_ANNOTATED_CDS"/>
    <property type="molecule type" value="Genomic_DNA"/>
</dbReference>
<keyword evidence="6" id="KW-0326">Glycosidase</keyword>
<evidence type="ECO:0000256" key="1">
    <source>
        <dbReference type="ARBA" id="ARBA00000382"/>
    </source>
</evidence>
<reference evidence="11" key="3">
    <citation type="submission" date="2015-02" db="UniProtKB">
        <authorList>
            <consortium name="EnsemblProtists"/>
        </authorList>
    </citation>
    <scope>IDENTIFICATION</scope>
    <source>
        <strain evidence="11">DAOM BR144</strain>
    </source>
</reference>
<evidence type="ECO:0000256" key="2">
    <source>
        <dbReference type="ARBA" id="ARBA00006055"/>
    </source>
</evidence>
<evidence type="ECO:0000313" key="12">
    <source>
        <dbReference type="Proteomes" id="UP000019132"/>
    </source>
</evidence>
<dbReference type="InterPro" id="IPR018805">
    <property type="entry name" value="YJL171C/Tos1_C"/>
</dbReference>
<name>K3X9Z2_GLOUD</name>
<dbReference type="InterPro" id="IPR018807">
    <property type="entry name" value="YJL171C/Tos1_N"/>
</dbReference>
<dbReference type="SUPFAM" id="SSF49899">
    <property type="entry name" value="Concanavalin A-like lectins/glucanases"/>
    <property type="match status" value="1"/>
</dbReference>